<organism evidence="2 3">
    <name type="scientific">Eumeta variegata</name>
    <name type="common">Bagworm moth</name>
    <name type="synonym">Eumeta japonica</name>
    <dbReference type="NCBI Taxonomy" id="151549"/>
    <lineage>
        <taxon>Eukaryota</taxon>
        <taxon>Metazoa</taxon>
        <taxon>Ecdysozoa</taxon>
        <taxon>Arthropoda</taxon>
        <taxon>Hexapoda</taxon>
        <taxon>Insecta</taxon>
        <taxon>Pterygota</taxon>
        <taxon>Neoptera</taxon>
        <taxon>Endopterygota</taxon>
        <taxon>Lepidoptera</taxon>
        <taxon>Glossata</taxon>
        <taxon>Ditrysia</taxon>
        <taxon>Tineoidea</taxon>
        <taxon>Psychidae</taxon>
        <taxon>Oiketicinae</taxon>
        <taxon>Eumeta</taxon>
    </lineage>
</organism>
<evidence type="ECO:0000313" key="2">
    <source>
        <dbReference type="EMBL" id="GBP44354.1"/>
    </source>
</evidence>
<reference evidence="2 3" key="1">
    <citation type="journal article" date="2019" name="Commun. Biol.">
        <title>The bagworm genome reveals a unique fibroin gene that provides high tensile strength.</title>
        <authorList>
            <person name="Kono N."/>
            <person name="Nakamura H."/>
            <person name="Ohtoshi R."/>
            <person name="Tomita M."/>
            <person name="Numata K."/>
            <person name="Arakawa K."/>
        </authorList>
    </citation>
    <scope>NUCLEOTIDE SEQUENCE [LARGE SCALE GENOMIC DNA]</scope>
</reference>
<keyword evidence="1" id="KW-0472">Membrane</keyword>
<feature type="transmembrane region" description="Helical" evidence="1">
    <location>
        <begin position="130"/>
        <end position="152"/>
    </location>
</feature>
<dbReference type="AlphaFoldDB" id="A0A4C1W2D7"/>
<protein>
    <submittedName>
        <fullName evidence="2">Uncharacterized protein</fullName>
    </submittedName>
</protein>
<proteinExistence type="predicted"/>
<dbReference type="Proteomes" id="UP000299102">
    <property type="component" value="Unassembled WGS sequence"/>
</dbReference>
<feature type="transmembrane region" description="Helical" evidence="1">
    <location>
        <begin position="99"/>
        <end position="124"/>
    </location>
</feature>
<gene>
    <name evidence="2" type="ORF">EVAR_31249_1</name>
</gene>
<accession>A0A4C1W2D7</accession>
<comment type="caution">
    <text evidence="2">The sequence shown here is derived from an EMBL/GenBank/DDBJ whole genome shotgun (WGS) entry which is preliminary data.</text>
</comment>
<sequence length="179" mass="20310">MFVSRSDSPFFCHKYCLTRKDSFIRYQSAYTGKLKDEHESWAASVGQIWEHVLKCPQEVLTLSRKTNAITKAAKLWRLGQLFGITCVTFQDETKINQFLLVYVVTSSMVALVSVIYAIGSILWWKPLDSATVAFLIDYFTAVATNVALSVGLNSGKSLKMLLKLIQTVDKKNIKLFQRK</sequence>
<evidence type="ECO:0000256" key="1">
    <source>
        <dbReference type="SAM" id="Phobius"/>
    </source>
</evidence>
<keyword evidence="1" id="KW-1133">Transmembrane helix</keyword>
<keyword evidence="1" id="KW-0812">Transmembrane</keyword>
<evidence type="ECO:0000313" key="3">
    <source>
        <dbReference type="Proteomes" id="UP000299102"/>
    </source>
</evidence>
<name>A0A4C1W2D7_EUMVA</name>
<keyword evidence="3" id="KW-1185">Reference proteome</keyword>
<dbReference type="EMBL" id="BGZK01000451">
    <property type="protein sequence ID" value="GBP44354.1"/>
    <property type="molecule type" value="Genomic_DNA"/>
</dbReference>